<evidence type="ECO:0000313" key="4">
    <source>
        <dbReference type="EMBL" id="RKP02422.1"/>
    </source>
</evidence>
<dbReference type="PANTHER" id="PTHR10288">
    <property type="entry name" value="KH DOMAIN CONTAINING RNA BINDING PROTEIN"/>
    <property type="match status" value="1"/>
</dbReference>
<dbReference type="Proteomes" id="UP000274922">
    <property type="component" value="Unassembled WGS sequence"/>
</dbReference>
<evidence type="ECO:0000313" key="5">
    <source>
        <dbReference type="Proteomes" id="UP000274922"/>
    </source>
</evidence>
<dbReference type="InterPro" id="IPR004088">
    <property type="entry name" value="KH_dom_type_1"/>
</dbReference>
<dbReference type="Gene3D" id="3.30.1370.10">
    <property type="entry name" value="K Homology domain, type 1"/>
    <property type="match status" value="3"/>
</dbReference>
<gene>
    <name evidence="4" type="ORF">CXG81DRAFT_2160</name>
</gene>
<name>A0A4P9XAQ1_9FUNG</name>
<dbReference type="STRING" id="1555241.A0A4P9XAQ1"/>
<dbReference type="SMART" id="SM00322">
    <property type="entry name" value="KH"/>
    <property type="match status" value="3"/>
</dbReference>
<dbReference type="GO" id="GO:0003723">
    <property type="term" value="F:RNA binding"/>
    <property type="evidence" value="ECO:0007669"/>
    <property type="project" value="UniProtKB-UniRule"/>
</dbReference>
<dbReference type="OrthoDB" id="442947at2759"/>
<evidence type="ECO:0000259" key="3">
    <source>
        <dbReference type="SMART" id="SM00322"/>
    </source>
</evidence>
<protein>
    <recommendedName>
        <fullName evidence="3">K Homology domain-containing protein</fullName>
    </recommendedName>
</protein>
<feature type="non-terminal residue" evidence="4">
    <location>
        <position position="268"/>
    </location>
</feature>
<evidence type="ECO:0000256" key="2">
    <source>
        <dbReference type="PROSITE-ProRule" id="PRU00117"/>
    </source>
</evidence>
<feature type="domain" description="K Homology" evidence="3">
    <location>
        <begin position="182"/>
        <end position="256"/>
    </location>
</feature>
<feature type="domain" description="K Homology" evidence="3">
    <location>
        <begin position="1"/>
        <end position="69"/>
    </location>
</feature>
<dbReference type="EMBL" id="ML014144">
    <property type="protein sequence ID" value="RKP02422.1"/>
    <property type="molecule type" value="Genomic_DNA"/>
</dbReference>
<dbReference type="SUPFAM" id="SSF54791">
    <property type="entry name" value="Eukaryotic type KH-domain (KH-domain type I)"/>
    <property type="match status" value="3"/>
</dbReference>
<feature type="non-terminal residue" evidence="4">
    <location>
        <position position="1"/>
    </location>
</feature>
<proteinExistence type="predicted"/>
<evidence type="ECO:0000256" key="1">
    <source>
        <dbReference type="ARBA" id="ARBA00022737"/>
    </source>
</evidence>
<keyword evidence="1" id="KW-0677">Repeat</keyword>
<sequence length="268" mass="28729">LSMRALITRKEAGIVIGKGGRNVLEIREASGARVQVGEQVYGALDRVMTISGPLDTVAKAFSLVARKLVEEPMNNNGAVMPPPTSPTAAALDVEHRLTTVRLLVPHTQMGAIIGKAGAKIKEVQEASGVKMQAHEELLPHSSERIVTLQGVIDSIHIASYHIGEVLQSRPERSQGTRFYLPQPGLIQIYIPNEMVGAVIGKQGMRINEIRAHSGAHVKIGDPPANAGQPGAERLVTMTGSPASNARAVEMVRGRVEMERARQQRGAMG</sequence>
<dbReference type="InterPro" id="IPR036612">
    <property type="entry name" value="KH_dom_type_1_sf"/>
</dbReference>
<keyword evidence="2" id="KW-0694">RNA-binding</keyword>
<dbReference type="AlphaFoldDB" id="A0A4P9XAQ1"/>
<dbReference type="InterPro" id="IPR004087">
    <property type="entry name" value="KH_dom"/>
</dbReference>
<organism evidence="4 5">
    <name type="scientific">Caulochytrium protostelioides</name>
    <dbReference type="NCBI Taxonomy" id="1555241"/>
    <lineage>
        <taxon>Eukaryota</taxon>
        <taxon>Fungi</taxon>
        <taxon>Fungi incertae sedis</taxon>
        <taxon>Chytridiomycota</taxon>
        <taxon>Chytridiomycota incertae sedis</taxon>
        <taxon>Chytridiomycetes</taxon>
        <taxon>Caulochytriales</taxon>
        <taxon>Caulochytriaceae</taxon>
        <taxon>Caulochytrium</taxon>
    </lineage>
</organism>
<reference evidence="5" key="1">
    <citation type="journal article" date="2018" name="Nat. Microbiol.">
        <title>Leveraging single-cell genomics to expand the fungal tree of life.</title>
        <authorList>
            <person name="Ahrendt S.R."/>
            <person name="Quandt C.A."/>
            <person name="Ciobanu D."/>
            <person name="Clum A."/>
            <person name="Salamov A."/>
            <person name="Andreopoulos B."/>
            <person name="Cheng J.F."/>
            <person name="Woyke T."/>
            <person name="Pelin A."/>
            <person name="Henrissat B."/>
            <person name="Reynolds N.K."/>
            <person name="Benny G.L."/>
            <person name="Smith M.E."/>
            <person name="James T.Y."/>
            <person name="Grigoriev I.V."/>
        </authorList>
    </citation>
    <scope>NUCLEOTIDE SEQUENCE [LARGE SCALE GENOMIC DNA]</scope>
    <source>
        <strain evidence="5">ATCC 52028</strain>
    </source>
</reference>
<dbReference type="PROSITE" id="PS50084">
    <property type="entry name" value="KH_TYPE_1"/>
    <property type="match status" value="3"/>
</dbReference>
<keyword evidence="5" id="KW-1185">Reference proteome</keyword>
<dbReference type="Pfam" id="PF00013">
    <property type="entry name" value="KH_1"/>
    <property type="match status" value="3"/>
</dbReference>
<accession>A0A4P9XAQ1</accession>
<feature type="domain" description="K Homology" evidence="3">
    <location>
        <begin position="96"/>
        <end position="167"/>
    </location>
</feature>